<evidence type="ECO:0000256" key="4">
    <source>
        <dbReference type="ARBA" id="ARBA00022679"/>
    </source>
</evidence>
<evidence type="ECO:0000256" key="12">
    <source>
        <dbReference type="SAM" id="Phobius"/>
    </source>
</evidence>
<keyword evidence="5 12" id="KW-0812">Transmembrane</keyword>
<evidence type="ECO:0000256" key="1">
    <source>
        <dbReference type="ARBA" id="ARBA00000900"/>
    </source>
</evidence>
<proteinExistence type="predicted"/>
<dbReference type="Pfam" id="PF12483">
    <property type="entry name" value="GIDE"/>
    <property type="match status" value="1"/>
</dbReference>
<dbReference type="GO" id="GO:0016020">
    <property type="term" value="C:membrane"/>
    <property type="evidence" value="ECO:0007669"/>
    <property type="project" value="UniProtKB-SubCell"/>
</dbReference>
<evidence type="ECO:0000313" key="15">
    <source>
        <dbReference type="Proteomes" id="UP000537126"/>
    </source>
</evidence>
<dbReference type="PANTHER" id="PTHR47568">
    <property type="match status" value="1"/>
</dbReference>
<keyword evidence="9" id="KW-0862">Zinc</keyword>
<evidence type="ECO:0000256" key="2">
    <source>
        <dbReference type="ARBA" id="ARBA00004141"/>
    </source>
</evidence>
<keyword evidence="8" id="KW-0833">Ubl conjugation pathway</keyword>
<feature type="transmembrane region" description="Helical" evidence="12">
    <location>
        <begin position="239"/>
        <end position="259"/>
    </location>
</feature>
<evidence type="ECO:0000256" key="6">
    <source>
        <dbReference type="ARBA" id="ARBA00022723"/>
    </source>
</evidence>
<dbReference type="EMBL" id="JAASRN010000003">
    <property type="protein sequence ID" value="NIK74455.1"/>
    <property type="molecule type" value="Genomic_DNA"/>
</dbReference>
<evidence type="ECO:0000256" key="9">
    <source>
        <dbReference type="ARBA" id="ARBA00022833"/>
    </source>
</evidence>
<organism evidence="14 15">
    <name type="scientific">Thermonema lapsum</name>
    <dbReference type="NCBI Taxonomy" id="28195"/>
    <lineage>
        <taxon>Bacteria</taxon>
        <taxon>Pseudomonadati</taxon>
        <taxon>Bacteroidota</taxon>
        <taxon>Cytophagia</taxon>
        <taxon>Cytophagales</taxon>
        <taxon>Thermonemataceae</taxon>
        <taxon>Thermonema</taxon>
    </lineage>
</organism>
<dbReference type="InterPro" id="IPR044231">
    <property type="entry name" value="SP1/SPL1"/>
</dbReference>
<dbReference type="GO" id="GO:0008270">
    <property type="term" value="F:zinc ion binding"/>
    <property type="evidence" value="ECO:0007669"/>
    <property type="project" value="UniProtKB-KW"/>
</dbReference>
<evidence type="ECO:0000256" key="7">
    <source>
        <dbReference type="ARBA" id="ARBA00022771"/>
    </source>
</evidence>
<dbReference type="Proteomes" id="UP000537126">
    <property type="component" value="Unassembled WGS sequence"/>
</dbReference>
<dbReference type="PANTHER" id="PTHR47568:SF2">
    <property type="entry name" value="E3 UBIQUITIN-PROTEIN LIGASE SP1-RELATED"/>
    <property type="match status" value="1"/>
</dbReference>
<evidence type="ECO:0000259" key="13">
    <source>
        <dbReference type="Pfam" id="PF12483"/>
    </source>
</evidence>
<keyword evidence="7" id="KW-0863">Zinc-finger</keyword>
<accession>A0A846MSM8</accession>
<evidence type="ECO:0000256" key="11">
    <source>
        <dbReference type="ARBA" id="ARBA00023136"/>
    </source>
</evidence>
<dbReference type="EC" id="2.3.2.27" evidence="3"/>
<comment type="caution">
    <text evidence="14">The sequence shown here is derived from an EMBL/GenBank/DDBJ whole genome shotgun (WGS) entry which is preliminary data.</text>
</comment>
<evidence type="ECO:0000256" key="5">
    <source>
        <dbReference type="ARBA" id="ARBA00022692"/>
    </source>
</evidence>
<dbReference type="GO" id="GO:0061630">
    <property type="term" value="F:ubiquitin protein ligase activity"/>
    <property type="evidence" value="ECO:0007669"/>
    <property type="project" value="UniProtKB-EC"/>
</dbReference>
<evidence type="ECO:0000256" key="8">
    <source>
        <dbReference type="ARBA" id="ARBA00022786"/>
    </source>
</evidence>
<evidence type="ECO:0000313" key="14">
    <source>
        <dbReference type="EMBL" id="NIK74455.1"/>
    </source>
</evidence>
<dbReference type="GO" id="GO:0016567">
    <property type="term" value="P:protein ubiquitination"/>
    <property type="evidence" value="ECO:0007669"/>
    <property type="project" value="InterPro"/>
</dbReference>
<keyword evidence="6" id="KW-0479">Metal-binding</keyword>
<evidence type="ECO:0000256" key="10">
    <source>
        <dbReference type="ARBA" id="ARBA00022989"/>
    </source>
</evidence>
<keyword evidence="11 12" id="KW-0472">Membrane</keyword>
<comment type="catalytic activity">
    <reaction evidence="1">
        <text>S-ubiquitinyl-[E2 ubiquitin-conjugating enzyme]-L-cysteine + [acceptor protein]-L-lysine = [E2 ubiquitin-conjugating enzyme]-L-cysteine + N(6)-ubiquitinyl-[acceptor protein]-L-lysine.</text>
        <dbReference type="EC" id="2.3.2.27"/>
    </reaction>
</comment>
<evidence type="ECO:0000256" key="3">
    <source>
        <dbReference type="ARBA" id="ARBA00012483"/>
    </source>
</evidence>
<name>A0A846MSM8_9BACT</name>
<dbReference type="AlphaFoldDB" id="A0A846MSM8"/>
<gene>
    <name evidence="14" type="ORF">FHS56_001980</name>
</gene>
<feature type="domain" description="E3 Ubiquitin ligase MUL1-like" evidence="13">
    <location>
        <begin position="96"/>
        <end position="254"/>
    </location>
</feature>
<comment type="subcellular location">
    <subcellularLocation>
        <location evidence="2">Membrane</location>
        <topology evidence="2">Multi-pass membrane protein</topology>
    </subcellularLocation>
</comment>
<reference evidence="14 15" key="1">
    <citation type="submission" date="2020-03" db="EMBL/GenBank/DDBJ databases">
        <title>Genomic Encyclopedia of Type Strains, Phase IV (KMG-IV): sequencing the most valuable type-strain genomes for metagenomic binning, comparative biology and taxonomic classification.</title>
        <authorList>
            <person name="Goeker M."/>
        </authorList>
    </citation>
    <scope>NUCLEOTIDE SEQUENCE [LARGE SCALE GENOMIC DNA]</scope>
    <source>
        <strain evidence="14 15">DSM 5718</strain>
    </source>
</reference>
<dbReference type="InterPro" id="IPR022170">
    <property type="entry name" value="MUL1-like"/>
</dbReference>
<keyword evidence="4" id="KW-0808">Transferase</keyword>
<dbReference type="RefSeq" id="WP_166920246.1">
    <property type="nucleotide sequence ID" value="NZ_JAASRN010000003.1"/>
</dbReference>
<keyword evidence="10 12" id="KW-1133">Transmembrane helix</keyword>
<keyword evidence="15" id="KW-1185">Reference proteome</keyword>
<protein>
    <recommendedName>
        <fullName evidence="3">RING-type E3 ubiquitin transferase</fullName>
        <ecNumber evidence="3">2.3.2.27</ecNumber>
    </recommendedName>
</protein>
<sequence length="261" mass="29693">MIYVLIGVILLAAGGFLEYNRRQQLRRVLNIKYHQTTAIGEVIDAYKDISRQLGVGNYSQIVELKGKAKALSPLQSEFSKKSVVYYTATVTREYETKVRQQDQEGNIYWTTERRTEVISHQEHKIPFLIEDHTGEIEVNPEGAEIHPIKSFDRFEREGEGQLFSYIAQKTAYNQDNKTLGFRYQESIIHVGAQLYVLGEAHDRDGHLRVGKPKDDKESFIISTKTEEQLLKESEKNAKISLVGAFILGIIGVVLIVYGITA</sequence>